<sequence length="189" mass="22599">MMNELLKQNISNHVTFSEEELQEFGKYFQLKTFKKKEYLLKQGDVCRFEGFVVSGCFRIFTFDQKGNDNTLYFAARDWWLMDNDSFMHQNPSSLNMQALEDSEVLMINRMDKLMLYEKLPIVEKLFRIMSQKALVAWQRRLIRNHCETAKERYQNFITTYPSIASKIKDKQMASYLGITHEFLSKIKKR</sequence>
<proteinExistence type="predicted"/>
<protein>
    <submittedName>
        <fullName evidence="2">Crp/Fnr family transcriptional regulator</fullName>
    </submittedName>
</protein>
<dbReference type="InterPro" id="IPR000595">
    <property type="entry name" value="cNMP-bd_dom"/>
</dbReference>
<dbReference type="Gene3D" id="2.60.120.10">
    <property type="entry name" value="Jelly Rolls"/>
    <property type="match status" value="1"/>
</dbReference>
<dbReference type="CDD" id="cd00038">
    <property type="entry name" value="CAP_ED"/>
    <property type="match status" value="1"/>
</dbReference>
<evidence type="ECO:0000313" key="2">
    <source>
        <dbReference type="EMBL" id="NME67702.1"/>
    </source>
</evidence>
<dbReference type="InterPro" id="IPR018490">
    <property type="entry name" value="cNMP-bd_dom_sf"/>
</dbReference>
<dbReference type="EMBL" id="JABANE010000013">
    <property type="protein sequence ID" value="NME67702.1"/>
    <property type="molecule type" value="Genomic_DNA"/>
</dbReference>
<keyword evidence="3" id="KW-1185">Reference proteome</keyword>
<gene>
    <name evidence="2" type="ORF">HHU12_06965</name>
</gene>
<evidence type="ECO:0000259" key="1">
    <source>
        <dbReference type="Pfam" id="PF00027"/>
    </source>
</evidence>
<dbReference type="SUPFAM" id="SSF51206">
    <property type="entry name" value="cAMP-binding domain-like"/>
    <property type="match status" value="1"/>
</dbReference>
<dbReference type="AlphaFoldDB" id="A0A7X9P2A8"/>
<name>A0A7X9P2A8_9BACT</name>
<dbReference type="InterPro" id="IPR014710">
    <property type="entry name" value="RmlC-like_jellyroll"/>
</dbReference>
<reference evidence="2 3" key="1">
    <citation type="submission" date="2020-04" db="EMBL/GenBank/DDBJ databases">
        <title>Flammeovirga sp. SR4, a novel species isolated from seawater.</title>
        <authorList>
            <person name="Wang X."/>
        </authorList>
    </citation>
    <scope>NUCLEOTIDE SEQUENCE [LARGE SCALE GENOMIC DNA]</scope>
    <source>
        <strain evidence="2 3">ATCC 23126</strain>
    </source>
</reference>
<feature type="domain" description="Cyclic nucleotide-binding" evidence="1">
    <location>
        <begin position="31"/>
        <end position="111"/>
    </location>
</feature>
<accession>A0A7X9P2A8</accession>
<dbReference type="Pfam" id="PF00027">
    <property type="entry name" value="cNMP_binding"/>
    <property type="match status" value="1"/>
</dbReference>
<evidence type="ECO:0000313" key="3">
    <source>
        <dbReference type="Proteomes" id="UP000576082"/>
    </source>
</evidence>
<comment type="caution">
    <text evidence="2">The sequence shown here is derived from an EMBL/GenBank/DDBJ whole genome shotgun (WGS) entry which is preliminary data.</text>
</comment>
<organism evidence="2 3">
    <name type="scientific">Flammeovirga aprica JL-4</name>
    <dbReference type="NCBI Taxonomy" id="694437"/>
    <lineage>
        <taxon>Bacteria</taxon>
        <taxon>Pseudomonadati</taxon>
        <taxon>Bacteroidota</taxon>
        <taxon>Cytophagia</taxon>
        <taxon>Cytophagales</taxon>
        <taxon>Flammeovirgaceae</taxon>
        <taxon>Flammeovirga</taxon>
    </lineage>
</organism>
<dbReference type="Proteomes" id="UP000576082">
    <property type="component" value="Unassembled WGS sequence"/>
</dbReference>